<keyword evidence="2" id="KW-1185">Reference proteome</keyword>
<gene>
    <name evidence="1" type="ordered locus">Lebu_1878</name>
</gene>
<dbReference type="HOGENOM" id="CLU_1516098_0_0_0"/>
<dbReference type="AlphaFoldDB" id="C7NC62"/>
<dbReference type="KEGG" id="lba:Lebu_1878"/>
<evidence type="ECO:0000313" key="2">
    <source>
        <dbReference type="Proteomes" id="UP000001910"/>
    </source>
</evidence>
<reference evidence="1 2" key="1">
    <citation type="journal article" date="2009" name="Stand. Genomic Sci.">
        <title>Complete genome sequence of Leptotrichia buccalis type strain (C-1013-b).</title>
        <authorList>
            <person name="Ivanova N."/>
            <person name="Gronow S."/>
            <person name="Lapidus A."/>
            <person name="Copeland A."/>
            <person name="Glavina Del Rio T."/>
            <person name="Nolan M."/>
            <person name="Lucas S."/>
            <person name="Chen F."/>
            <person name="Tice H."/>
            <person name="Cheng J.F."/>
            <person name="Saunders E."/>
            <person name="Bruce D."/>
            <person name="Goodwin L."/>
            <person name="Brettin T."/>
            <person name="Detter J.C."/>
            <person name="Han C."/>
            <person name="Pitluck S."/>
            <person name="Mikhailova N."/>
            <person name="Pati A."/>
            <person name="Mavrommatis K."/>
            <person name="Chen A."/>
            <person name="Palaniappan K."/>
            <person name="Land M."/>
            <person name="Hauser L."/>
            <person name="Chang Y.J."/>
            <person name="Jeffries C.D."/>
            <person name="Chain P."/>
            <person name="Rohde C."/>
            <person name="Goker M."/>
            <person name="Bristow J."/>
            <person name="Eisen J.A."/>
            <person name="Markowitz V."/>
            <person name="Hugenholtz P."/>
            <person name="Kyrpides N.C."/>
            <person name="Klenk H.P."/>
        </authorList>
    </citation>
    <scope>NUCLEOTIDE SEQUENCE [LARGE SCALE GENOMIC DNA]</scope>
    <source>
        <strain evidence="2">ATCC 14201 / DSM 1135 / JCM 12969 / NCTC 10249 / C-1013-b</strain>
    </source>
</reference>
<protein>
    <submittedName>
        <fullName evidence="1">Uncharacterized protein</fullName>
    </submittedName>
</protein>
<organism evidence="1 2">
    <name type="scientific">Leptotrichia buccalis (strain ATCC 14201 / DSM 1135 / JCM 12969 / NCTC 10249 / C-1013-b)</name>
    <dbReference type="NCBI Taxonomy" id="523794"/>
    <lineage>
        <taxon>Bacteria</taxon>
        <taxon>Fusobacteriati</taxon>
        <taxon>Fusobacteriota</taxon>
        <taxon>Fusobacteriia</taxon>
        <taxon>Fusobacteriales</taxon>
        <taxon>Leptotrichiaceae</taxon>
        <taxon>Leptotrichia</taxon>
    </lineage>
</organism>
<dbReference type="RefSeq" id="WP_015770082.1">
    <property type="nucleotide sequence ID" value="NC_013192.1"/>
</dbReference>
<dbReference type="Proteomes" id="UP000001910">
    <property type="component" value="Chromosome"/>
</dbReference>
<accession>C7NC62</accession>
<sequence length="177" mass="20426">MKSKLFNRMTLFLIFLMIVFTVRADKEHSSGIGVHLMSLYEYPVKGYEKYGKINRIRYKNDFYDPVNYPDHGIKFVVHQNGVKVKVEQVEYIGGDSDSRYETLGTLFEISPIKGKVYAFDGVLPESAATQRMTVEYKGKKIKYYLDYGLRLIMTDEEEGPEDTEVVELFSGDTGDRD</sequence>
<name>C7NC62_LEPBD</name>
<dbReference type="EMBL" id="CP001685">
    <property type="protein sequence ID" value="ACV39743.1"/>
    <property type="molecule type" value="Genomic_DNA"/>
</dbReference>
<evidence type="ECO:0000313" key="1">
    <source>
        <dbReference type="EMBL" id="ACV39743.1"/>
    </source>
</evidence>
<proteinExistence type="predicted"/>